<dbReference type="AlphaFoldDB" id="A0A2W4WYU0"/>
<reference evidence="2" key="1">
    <citation type="submission" date="2018-04" db="EMBL/GenBank/DDBJ databases">
        <authorList>
            <person name="Cornet L."/>
        </authorList>
    </citation>
    <scope>NUCLEOTIDE SEQUENCE [LARGE SCALE GENOMIC DNA]</scope>
</reference>
<evidence type="ECO:0000313" key="1">
    <source>
        <dbReference type="EMBL" id="PZO49710.1"/>
    </source>
</evidence>
<sequence length="66" mass="7389">MANSLPVEPTHTAEDAELWQSLKSAIAASSGFQRWRVEQLSSITTATSDEQFVRLYLLDTLETLAY</sequence>
<dbReference type="Proteomes" id="UP000249794">
    <property type="component" value="Unassembled WGS sequence"/>
</dbReference>
<gene>
    <name evidence="1" type="ORF">DCF15_16575</name>
</gene>
<evidence type="ECO:0000313" key="2">
    <source>
        <dbReference type="Proteomes" id="UP000249794"/>
    </source>
</evidence>
<protein>
    <submittedName>
        <fullName evidence="1">Uncharacterized protein</fullName>
    </submittedName>
</protein>
<comment type="caution">
    <text evidence="1">The sequence shown here is derived from an EMBL/GenBank/DDBJ whole genome shotgun (WGS) entry which is preliminary data.</text>
</comment>
<name>A0A2W4WYU0_9CYAN</name>
<proteinExistence type="predicted"/>
<reference evidence="1 2" key="2">
    <citation type="submission" date="2018-06" db="EMBL/GenBank/DDBJ databases">
        <title>Metagenomic assembly of (sub)arctic Cyanobacteria and their associated microbiome from non-axenic cultures.</title>
        <authorList>
            <person name="Baurain D."/>
        </authorList>
    </citation>
    <scope>NUCLEOTIDE SEQUENCE [LARGE SCALE GENOMIC DNA]</scope>
    <source>
        <strain evidence="1">ULC027bin1</strain>
    </source>
</reference>
<accession>A0A2W4WYU0</accession>
<dbReference type="EMBL" id="QBMP01000204">
    <property type="protein sequence ID" value="PZO49710.1"/>
    <property type="molecule type" value="Genomic_DNA"/>
</dbReference>
<organism evidence="1 2">
    <name type="scientific">Phormidesmis priestleyi</name>
    <dbReference type="NCBI Taxonomy" id="268141"/>
    <lineage>
        <taxon>Bacteria</taxon>
        <taxon>Bacillati</taxon>
        <taxon>Cyanobacteriota</taxon>
        <taxon>Cyanophyceae</taxon>
        <taxon>Leptolyngbyales</taxon>
        <taxon>Leptolyngbyaceae</taxon>
        <taxon>Phormidesmis</taxon>
    </lineage>
</organism>